<dbReference type="EMBL" id="CM055102">
    <property type="protein sequence ID" value="KAJ7538822.1"/>
    <property type="molecule type" value="Genomic_DNA"/>
</dbReference>
<dbReference type="Proteomes" id="UP001162992">
    <property type="component" value="Chromosome 11"/>
</dbReference>
<proteinExistence type="predicted"/>
<organism evidence="1 2">
    <name type="scientific">Diphasiastrum complanatum</name>
    <name type="common">Issler's clubmoss</name>
    <name type="synonym">Lycopodium complanatum</name>
    <dbReference type="NCBI Taxonomy" id="34168"/>
    <lineage>
        <taxon>Eukaryota</taxon>
        <taxon>Viridiplantae</taxon>
        <taxon>Streptophyta</taxon>
        <taxon>Embryophyta</taxon>
        <taxon>Tracheophyta</taxon>
        <taxon>Lycopodiopsida</taxon>
        <taxon>Lycopodiales</taxon>
        <taxon>Lycopodiaceae</taxon>
        <taxon>Lycopodioideae</taxon>
        <taxon>Diphasiastrum</taxon>
    </lineage>
</organism>
<evidence type="ECO:0000313" key="1">
    <source>
        <dbReference type="EMBL" id="KAJ7538822.1"/>
    </source>
</evidence>
<name>A0ACC2CA83_DIPCM</name>
<gene>
    <name evidence="1" type="ORF">O6H91_11G064200</name>
</gene>
<keyword evidence="2" id="KW-1185">Reference proteome</keyword>
<sequence>MKGLGQTSVVAVKSVGGTGGLEWWSKDKLLPGDIVEQLRVVSNIVILANAPFAGGKAALHKEFRKIYNAGERVIVKVRRGSEFKEGSIVEVQACVVAEEAVMRKNHYFLADVNDKSRIVVLMDASEEECYTLQDETRKAFEEARKSRVFSAQLKDCLVPYTWQQKMQAFLPCPNSAMVFSLLLMPFQPNRAFLEFNDLEESSARAMAWLSSAQTSGVPITFVNIQIEPILQQGSGSSYFGSSSREDLSSVVNSGKYTIQDWQGSDIHIIRAVRLWFAPSAAELAINLKPAEGETRLGVGISRTEEGFCYVSSVDYGTPADRAGLKKFYEAARAAQKLLIISRVAGEKVTPWMINSSGSIRCFDTVSISEKLSAHRQARKPIQFHLMICDGAFDGQGGKLEGNGSSRTSVTDELASIGLRDRHSKSKPQNSSPTKSNWHHVSIDNSRTKPSERSNSQSDGNSSPTRSNPQHLSIGSTSSRISNQYHSPDGNGGVGHVRHASIFNQSQDRQIESMPRELSPRQAREKNGHCRLPHRESSSQDDANNTLTNEHSHSRKSQVSSALDSAVHAYEAAVAEIQPAEDSKDFSFSF</sequence>
<evidence type="ECO:0000313" key="2">
    <source>
        <dbReference type="Proteomes" id="UP001162992"/>
    </source>
</evidence>
<reference evidence="2" key="1">
    <citation type="journal article" date="2024" name="Proc. Natl. Acad. Sci. U.S.A.">
        <title>Extraordinary preservation of gene collinearity over three hundred million years revealed in homosporous lycophytes.</title>
        <authorList>
            <person name="Li C."/>
            <person name="Wickell D."/>
            <person name="Kuo L.Y."/>
            <person name="Chen X."/>
            <person name="Nie B."/>
            <person name="Liao X."/>
            <person name="Peng D."/>
            <person name="Ji J."/>
            <person name="Jenkins J."/>
            <person name="Williams M."/>
            <person name="Shu S."/>
            <person name="Plott C."/>
            <person name="Barry K."/>
            <person name="Rajasekar S."/>
            <person name="Grimwood J."/>
            <person name="Han X."/>
            <person name="Sun S."/>
            <person name="Hou Z."/>
            <person name="He W."/>
            <person name="Dai G."/>
            <person name="Sun C."/>
            <person name="Schmutz J."/>
            <person name="Leebens-Mack J.H."/>
            <person name="Li F.W."/>
            <person name="Wang L."/>
        </authorList>
    </citation>
    <scope>NUCLEOTIDE SEQUENCE [LARGE SCALE GENOMIC DNA]</scope>
    <source>
        <strain evidence="2">cv. PW_Plant_1</strain>
    </source>
</reference>
<accession>A0ACC2CA83</accession>
<protein>
    <submittedName>
        <fullName evidence="1">Uncharacterized protein</fullName>
    </submittedName>
</protein>
<comment type="caution">
    <text evidence="1">The sequence shown here is derived from an EMBL/GenBank/DDBJ whole genome shotgun (WGS) entry which is preliminary data.</text>
</comment>